<feature type="domain" description="Response regulatory" evidence="2">
    <location>
        <begin position="10"/>
        <end position="135"/>
    </location>
</feature>
<dbReference type="EMBL" id="JARXVH010000011">
    <property type="protein sequence ID" value="MDH6218941.1"/>
    <property type="molecule type" value="Genomic_DNA"/>
</dbReference>
<dbReference type="SUPFAM" id="SSF52172">
    <property type="entry name" value="CheY-like"/>
    <property type="match status" value="1"/>
</dbReference>
<dbReference type="PROSITE" id="PS50110">
    <property type="entry name" value="RESPONSE_REGULATORY"/>
    <property type="match status" value="1"/>
</dbReference>
<dbReference type="PANTHER" id="PTHR44520">
    <property type="entry name" value="RESPONSE REGULATOR RCP1-RELATED"/>
    <property type="match status" value="1"/>
</dbReference>
<keyword evidence="1" id="KW-0597">Phosphoprotein</keyword>
<organism evidence="3 4">
    <name type="scientific">Streptomyces pseudovenezuelae</name>
    <dbReference type="NCBI Taxonomy" id="67350"/>
    <lineage>
        <taxon>Bacteria</taxon>
        <taxon>Bacillati</taxon>
        <taxon>Actinomycetota</taxon>
        <taxon>Actinomycetes</taxon>
        <taxon>Kitasatosporales</taxon>
        <taxon>Streptomycetaceae</taxon>
        <taxon>Streptomyces</taxon>
        <taxon>Streptomyces aurantiacus group</taxon>
    </lineage>
</organism>
<proteinExistence type="predicted"/>
<feature type="modified residue" description="4-aspartylphosphate" evidence="1">
    <location>
        <position position="68"/>
    </location>
</feature>
<reference evidence="3 4" key="1">
    <citation type="submission" date="2023-04" db="EMBL/GenBank/DDBJ databases">
        <title>Forest soil microbial communities from Buena Vista Peninsula, Colon Province, Panama.</title>
        <authorList>
            <person name="Bouskill N."/>
        </authorList>
    </citation>
    <scope>NUCLEOTIDE SEQUENCE [LARGE SCALE GENOMIC DNA]</scope>
    <source>
        <strain evidence="3 4">GGS1</strain>
    </source>
</reference>
<gene>
    <name evidence="3" type="ORF">M2283_006275</name>
</gene>
<accession>A0ABT6LRQ0</accession>
<dbReference type="PANTHER" id="PTHR44520:SF2">
    <property type="entry name" value="RESPONSE REGULATOR RCP1"/>
    <property type="match status" value="1"/>
</dbReference>
<dbReference type="InterPro" id="IPR052893">
    <property type="entry name" value="TCS_response_regulator"/>
</dbReference>
<dbReference type="Gene3D" id="3.40.50.2300">
    <property type="match status" value="1"/>
</dbReference>
<evidence type="ECO:0000313" key="3">
    <source>
        <dbReference type="EMBL" id="MDH6218941.1"/>
    </source>
</evidence>
<evidence type="ECO:0000256" key="1">
    <source>
        <dbReference type="PROSITE-ProRule" id="PRU00169"/>
    </source>
</evidence>
<sequence>MTTPPATTIDVLLVEDDPGDELMTREAFEDNKIGNTLHVVRDGEEALDFLYQRGDHTNAPRPGLILLDLNLPKYDGRQVLEEIKSDPDLAHIPVVILTTSAAEEDILRSYKLHANAYVTKPVDLDQFIAAVRQIDDFFVQVVRLPRTGM</sequence>
<name>A0ABT6LRQ0_9ACTN</name>
<evidence type="ECO:0000259" key="2">
    <source>
        <dbReference type="PROSITE" id="PS50110"/>
    </source>
</evidence>
<dbReference type="InterPro" id="IPR001789">
    <property type="entry name" value="Sig_transdc_resp-reg_receiver"/>
</dbReference>
<dbReference type="Proteomes" id="UP001160499">
    <property type="component" value="Unassembled WGS sequence"/>
</dbReference>
<evidence type="ECO:0000313" key="4">
    <source>
        <dbReference type="Proteomes" id="UP001160499"/>
    </source>
</evidence>
<dbReference type="RefSeq" id="WP_280879784.1">
    <property type="nucleotide sequence ID" value="NZ_JARXVH010000011.1"/>
</dbReference>
<dbReference type="CDD" id="cd17557">
    <property type="entry name" value="REC_Rcp-like"/>
    <property type="match status" value="1"/>
</dbReference>
<protein>
    <submittedName>
        <fullName evidence="3">CheY-like chemotaxis protein</fullName>
    </submittedName>
</protein>
<dbReference type="InterPro" id="IPR011006">
    <property type="entry name" value="CheY-like_superfamily"/>
</dbReference>
<dbReference type="SMART" id="SM00448">
    <property type="entry name" value="REC"/>
    <property type="match status" value="1"/>
</dbReference>
<comment type="caution">
    <text evidence="3">The sequence shown here is derived from an EMBL/GenBank/DDBJ whole genome shotgun (WGS) entry which is preliminary data.</text>
</comment>
<dbReference type="Pfam" id="PF00072">
    <property type="entry name" value="Response_reg"/>
    <property type="match status" value="1"/>
</dbReference>
<keyword evidence="4" id="KW-1185">Reference proteome</keyword>